<gene>
    <name evidence="3" type="primary">LOC104961299</name>
</gene>
<feature type="compositionally biased region" description="Basic and acidic residues" evidence="1">
    <location>
        <begin position="76"/>
        <end position="86"/>
    </location>
</feature>
<dbReference type="KEGG" id="ncc:104961299"/>
<evidence type="ECO:0000313" key="2">
    <source>
        <dbReference type="Proteomes" id="UP000504611"/>
    </source>
</evidence>
<dbReference type="GeneID" id="104961299"/>
<dbReference type="OrthoDB" id="10253954at2759"/>
<protein>
    <submittedName>
        <fullName evidence="3">Uncharacterized protein</fullName>
    </submittedName>
</protein>
<proteinExistence type="predicted"/>
<evidence type="ECO:0000256" key="1">
    <source>
        <dbReference type="SAM" id="MobiDB-lite"/>
    </source>
</evidence>
<feature type="region of interest" description="Disordered" evidence="1">
    <location>
        <begin position="76"/>
        <end position="111"/>
    </location>
</feature>
<evidence type="ECO:0000313" key="3">
    <source>
        <dbReference type="RefSeq" id="XP_010787870.1"/>
    </source>
</evidence>
<sequence>MEYTDKEEHHEETDPSPDPCCEEGKNTPAAPQSDLRRCLKNLVGWLRVFLQWITLMWRNIMEYQIPSLTRAVRKERTLQHEHHEETDPSPDPCCEEGKNTPAAPQSDHVPPPGKVAGCRLQLDYSGCETNSGSLTVDNAETVTVKALIHGTECTISFTKIADNGNQIKATSLSVSTEHSTPVQNKVDQLSRESESLPPAGELAEVESNNVTWCSEVGTLQEKADGTLRKPTAPSAPK</sequence>
<dbReference type="RefSeq" id="XP_010787870.1">
    <property type="nucleotide sequence ID" value="XM_010789568.1"/>
</dbReference>
<name>A0A6I9PJV1_9TELE</name>
<dbReference type="Proteomes" id="UP000504611">
    <property type="component" value="Unplaced"/>
</dbReference>
<feature type="region of interest" description="Disordered" evidence="1">
    <location>
        <begin position="1"/>
        <end position="32"/>
    </location>
</feature>
<dbReference type="AlphaFoldDB" id="A0A6I9PJV1"/>
<reference evidence="3" key="1">
    <citation type="submission" date="2025-08" db="UniProtKB">
        <authorList>
            <consortium name="RefSeq"/>
        </authorList>
    </citation>
    <scope>IDENTIFICATION</scope>
    <source>
        <tissue evidence="3">Muscle</tissue>
    </source>
</reference>
<keyword evidence="2" id="KW-1185">Reference proteome</keyword>
<accession>A0A6I9PJV1</accession>
<feature type="compositionally biased region" description="Basic and acidic residues" evidence="1">
    <location>
        <begin position="1"/>
        <end position="13"/>
    </location>
</feature>
<feature type="non-terminal residue" evidence="3">
    <location>
        <position position="237"/>
    </location>
</feature>
<organism evidence="2 3">
    <name type="scientific">Notothenia coriiceps</name>
    <name type="common">black rockcod</name>
    <dbReference type="NCBI Taxonomy" id="8208"/>
    <lineage>
        <taxon>Eukaryota</taxon>
        <taxon>Metazoa</taxon>
        <taxon>Chordata</taxon>
        <taxon>Craniata</taxon>
        <taxon>Vertebrata</taxon>
        <taxon>Euteleostomi</taxon>
        <taxon>Actinopterygii</taxon>
        <taxon>Neopterygii</taxon>
        <taxon>Teleostei</taxon>
        <taxon>Neoteleostei</taxon>
        <taxon>Acanthomorphata</taxon>
        <taxon>Eupercaria</taxon>
        <taxon>Perciformes</taxon>
        <taxon>Notothenioidei</taxon>
        <taxon>Nototheniidae</taxon>
        <taxon>Notothenia</taxon>
    </lineage>
</organism>